<accession>A0AAE1QTF8</accession>
<dbReference type="PANTHER" id="PTHR35546">
    <property type="entry name" value="F-BOX PROTEIN INTERACTION DOMAIN PROTEIN-RELATED"/>
    <property type="match status" value="1"/>
</dbReference>
<keyword evidence="3" id="KW-1185">Reference proteome</keyword>
<dbReference type="AlphaFoldDB" id="A0AAE1QTF8"/>
<dbReference type="EMBL" id="JAVYJV010000024">
    <property type="protein sequence ID" value="KAK4337962.1"/>
    <property type="molecule type" value="Genomic_DNA"/>
</dbReference>
<dbReference type="InterPro" id="IPR055290">
    <property type="entry name" value="At3g26010-like"/>
</dbReference>
<comment type="caution">
    <text evidence="2">The sequence shown here is derived from an EMBL/GenBank/DDBJ whole genome shotgun (WGS) entry which is preliminary data.</text>
</comment>
<dbReference type="PANTHER" id="PTHR35546:SF68">
    <property type="entry name" value="F-BOX DOMAIN-CONTAINING PROTEIN"/>
    <property type="match status" value="1"/>
</dbReference>
<dbReference type="Proteomes" id="UP001291623">
    <property type="component" value="Unassembled WGS sequence"/>
</dbReference>
<dbReference type="SUPFAM" id="SSF81383">
    <property type="entry name" value="F-box domain"/>
    <property type="match status" value="1"/>
</dbReference>
<dbReference type="InterPro" id="IPR036047">
    <property type="entry name" value="F-box-like_dom_sf"/>
</dbReference>
<reference evidence="2" key="1">
    <citation type="submission" date="2023-12" db="EMBL/GenBank/DDBJ databases">
        <title>Genome assembly of Anisodus tanguticus.</title>
        <authorList>
            <person name="Wang Y.-J."/>
        </authorList>
    </citation>
    <scope>NUCLEOTIDE SEQUENCE</scope>
    <source>
        <strain evidence="2">KB-2021</strain>
        <tissue evidence="2">Leaf</tissue>
    </source>
</reference>
<gene>
    <name evidence="2" type="ORF">RND71_042449</name>
</gene>
<feature type="transmembrane region" description="Helical" evidence="1">
    <location>
        <begin position="337"/>
        <end position="355"/>
    </location>
</feature>
<proteinExistence type="predicted"/>
<evidence type="ECO:0000313" key="3">
    <source>
        <dbReference type="Proteomes" id="UP001291623"/>
    </source>
</evidence>
<keyword evidence="1" id="KW-1133">Transmembrane helix</keyword>
<organism evidence="2 3">
    <name type="scientific">Anisodus tanguticus</name>
    <dbReference type="NCBI Taxonomy" id="243964"/>
    <lineage>
        <taxon>Eukaryota</taxon>
        <taxon>Viridiplantae</taxon>
        <taxon>Streptophyta</taxon>
        <taxon>Embryophyta</taxon>
        <taxon>Tracheophyta</taxon>
        <taxon>Spermatophyta</taxon>
        <taxon>Magnoliopsida</taxon>
        <taxon>eudicotyledons</taxon>
        <taxon>Gunneridae</taxon>
        <taxon>Pentapetalae</taxon>
        <taxon>asterids</taxon>
        <taxon>lamiids</taxon>
        <taxon>Solanales</taxon>
        <taxon>Solanaceae</taxon>
        <taxon>Solanoideae</taxon>
        <taxon>Hyoscyameae</taxon>
        <taxon>Anisodus</taxon>
    </lineage>
</organism>
<evidence type="ECO:0000256" key="1">
    <source>
        <dbReference type="SAM" id="Phobius"/>
    </source>
</evidence>
<protein>
    <recommendedName>
        <fullName evidence="4">F-box domain-containing protein</fullName>
    </recommendedName>
</protein>
<keyword evidence="1" id="KW-0472">Membrane</keyword>
<name>A0AAE1QTF8_9SOLA</name>
<evidence type="ECO:0000313" key="2">
    <source>
        <dbReference type="EMBL" id="KAK4337962.1"/>
    </source>
</evidence>
<keyword evidence="1" id="KW-0812">Transmembrane</keyword>
<evidence type="ECO:0008006" key="4">
    <source>
        <dbReference type="Google" id="ProtNLM"/>
    </source>
</evidence>
<sequence>MSASSSIPLPSEIIFKILTRTSLKTLDTCKAVNKECHDLIFESSFMPQFCARSQNISGYFFQSKSRTKHITEFVSMDGCSGNSSTKAPFHLPIDDIVRPRDNFCNYYFDVKIEASSKQGILCCVRRLRNEYRYHVCKPIFDSKDWEWRQGKDLLVPEGFYFDEFTPAVNASCLVYFKLSDDQVMAMNYNGEEAFPTFSLPNQAFEYKDYRDEQLVECNGKLGFSCLSPKGMELWFFENGRQVWEFKKEIDIETIKGVTKFPTPVGFYNADIALMKDYYEFIFYKIQDKSFNVVKLDKCRPTVQQILPFRSDLEPIDLRISRGANIVSSTKHLYRRPFWILLVIIVLVFLFGNLFSHA</sequence>